<name>A0A4Y7KBF0_PAPSO</name>
<dbReference type="Proteomes" id="UP000316621">
    <property type="component" value="Chromosome 7"/>
</dbReference>
<evidence type="ECO:0000313" key="1">
    <source>
        <dbReference type="EMBL" id="RZC70704.1"/>
    </source>
</evidence>
<organism evidence="1 2">
    <name type="scientific">Papaver somniferum</name>
    <name type="common">Opium poppy</name>
    <dbReference type="NCBI Taxonomy" id="3469"/>
    <lineage>
        <taxon>Eukaryota</taxon>
        <taxon>Viridiplantae</taxon>
        <taxon>Streptophyta</taxon>
        <taxon>Embryophyta</taxon>
        <taxon>Tracheophyta</taxon>
        <taxon>Spermatophyta</taxon>
        <taxon>Magnoliopsida</taxon>
        <taxon>Ranunculales</taxon>
        <taxon>Papaveraceae</taxon>
        <taxon>Papaveroideae</taxon>
        <taxon>Papaver</taxon>
    </lineage>
</organism>
<keyword evidence="2" id="KW-1185">Reference proteome</keyword>
<evidence type="ECO:0000313" key="2">
    <source>
        <dbReference type="Proteomes" id="UP000316621"/>
    </source>
</evidence>
<accession>A0A4Y7KBF0</accession>
<proteinExistence type="predicted"/>
<reference evidence="1 2" key="1">
    <citation type="journal article" date="2018" name="Science">
        <title>The opium poppy genome and morphinan production.</title>
        <authorList>
            <person name="Guo L."/>
            <person name="Winzer T."/>
            <person name="Yang X."/>
            <person name="Li Y."/>
            <person name="Ning Z."/>
            <person name="He Z."/>
            <person name="Teodor R."/>
            <person name="Lu Y."/>
            <person name="Bowser T.A."/>
            <person name="Graham I.A."/>
            <person name="Ye K."/>
        </authorList>
    </citation>
    <scope>NUCLEOTIDE SEQUENCE [LARGE SCALE GENOMIC DNA]</scope>
    <source>
        <strain evidence="2">cv. HN1</strain>
        <tissue evidence="1">Leaves</tissue>
    </source>
</reference>
<gene>
    <name evidence="1" type="ORF">C5167_033867</name>
</gene>
<protein>
    <submittedName>
        <fullName evidence="1">Uncharacterized protein</fullName>
    </submittedName>
</protein>
<dbReference type="EMBL" id="CM010721">
    <property type="protein sequence ID" value="RZC70704.1"/>
    <property type="molecule type" value="Genomic_DNA"/>
</dbReference>
<sequence>MFKQPLIVDGKKVVSSSNVDYVDDIRKCEDLVIGVFVGQRISFMQETNIVTRVWKPKGSKRNRDVVDKDLMVEGSDTSIGGSEPSLMDSVEQVAHVCENLKEKTQEKTASGRVIQTPNMFELLVEHDLNWSGGCGGVGEQWRWKTHYGIMDSDSRSCFGSKSGGGNYWRTTVAGEV</sequence>
<dbReference type="Gramene" id="RZC70704">
    <property type="protein sequence ID" value="RZC70704"/>
    <property type="gene ID" value="C5167_033867"/>
</dbReference>
<dbReference type="AlphaFoldDB" id="A0A4Y7KBF0"/>